<dbReference type="InterPro" id="IPR006501">
    <property type="entry name" value="Pectinesterase_inhib_dom"/>
</dbReference>
<comment type="pathway">
    <text evidence="1 7">Glycan metabolism; pectin degradation; 2-dehydro-3-deoxy-D-gluconate from pectin: step 1/5.</text>
</comment>
<gene>
    <name evidence="9" type="ORF">Syun_012647</name>
</gene>
<proteinExistence type="inferred from homology"/>
<dbReference type="Pfam" id="PF01095">
    <property type="entry name" value="Pectinesterase"/>
    <property type="match status" value="1"/>
</dbReference>
<dbReference type="InterPro" id="IPR000070">
    <property type="entry name" value="Pectinesterase_cat"/>
</dbReference>
<dbReference type="Gene3D" id="1.20.140.40">
    <property type="entry name" value="Invertase/pectin methylesterase inhibitor family protein"/>
    <property type="match status" value="1"/>
</dbReference>
<feature type="active site" evidence="6">
    <location>
        <position position="296"/>
    </location>
</feature>
<reference evidence="9 10" key="1">
    <citation type="submission" date="2024-01" db="EMBL/GenBank/DDBJ databases">
        <title>Genome assemblies of Stephania.</title>
        <authorList>
            <person name="Yang L."/>
        </authorList>
    </citation>
    <scope>NUCLEOTIDE SEQUENCE [LARGE SCALE GENOMIC DNA]</scope>
    <source>
        <strain evidence="9">YNDBR</strain>
        <tissue evidence="9">Leaf</tissue>
    </source>
</reference>
<evidence type="ECO:0000256" key="2">
    <source>
        <dbReference type="ARBA" id="ARBA00006027"/>
    </source>
</evidence>
<dbReference type="Gene3D" id="2.160.20.10">
    <property type="entry name" value="Single-stranded right-handed beta-helix, Pectin lyase-like"/>
    <property type="match status" value="1"/>
</dbReference>
<dbReference type="Pfam" id="PF04043">
    <property type="entry name" value="PMEI"/>
    <property type="match status" value="1"/>
</dbReference>
<dbReference type="PROSITE" id="PS00503">
    <property type="entry name" value="PECTINESTERASE_2"/>
    <property type="match status" value="1"/>
</dbReference>
<dbReference type="InterPro" id="IPR011050">
    <property type="entry name" value="Pectin_lyase_fold/virulence"/>
</dbReference>
<comment type="similarity">
    <text evidence="3">In the C-terminal section; belongs to the pectinesterase family.</text>
</comment>
<name>A0AAP0JZV9_9MAGN</name>
<protein>
    <recommendedName>
        <fullName evidence="7">Pectinesterase</fullName>
        <ecNumber evidence="7">3.1.1.11</ecNumber>
    </recommendedName>
</protein>
<dbReference type="InterPro" id="IPR035513">
    <property type="entry name" value="Invertase/methylesterase_inhib"/>
</dbReference>
<evidence type="ECO:0000313" key="9">
    <source>
        <dbReference type="EMBL" id="KAK9143247.1"/>
    </source>
</evidence>
<dbReference type="SUPFAM" id="SSF101148">
    <property type="entry name" value="Plant invertase/pectin methylesterase inhibitor"/>
    <property type="match status" value="1"/>
</dbReference>
<dbReference type="EC" id="3.1.1.11" evidence="7"/>
<dbReference type="GO" id="GO:0004857">
    <property type="term" value="F:enzyme inhibitor activity"/>
    <property type="evidence" value="ECO:0007669"/>
    <property type="project" value="InterPro"/>
</dbReference>
<dbReference type="InterPro" id="IPR012334">
    <property type="entry name" value="Pectin_lyas_fold"/>
</dbReference>
<keyword evidence="5 7" id="KW-0063">Aspartyl esterase</keyword>
<evidence type="ECO:0000256" key="7">
    <source>
        <dbReference type="RuleBase" id="RU000589"/>
    </source>
</evidence>
<accession>A0AAP0JZV9</accession>
<dbReference type="EMBL" id="JBBNAF010000005">
    <property type="protein sequence ID" value="KAK9143247.1"/>
    <property type="molecule type" value="Genomic_DNA"/>
</dbReference>
<evidence type="ECO:0000256" key="6">
    <source>
        <dbReference type="PROSITE-ProRule" id="PRU10040"/>
    </source>
</evidence>
<dbReference type="CDD" id="cd15798">
    <property type="entry name" value="PMEI-like_3"/>
    <property type="match status" value="1"/>
</dbReference>
<evidence type="ECO:0000313" key="10">
    <source>
        <dbReference type="Proteomes" id="UP001420932"/>
    </source>
</evidence>
<dbReference type="PANTHER" id="PTHR31707">
    <property type="entry name" value="PECTINESTERASE"/>
    <property type="match status" value="1"/>
</dbReference>
<sequence length="556" mass="61434">MSVEIALERALNAKSHTIGLGPKCRNAKERAAWADCLHLYEHTILKLNKTIDQNGKCTEDDSQTWLSAALTNLDTCRTGFMELGVPDYMLPLMSNNVSMLICNTLATNYKPKKNKEQNYNDEYPTWVSPGYRKLLQATSPATKANLVVAQDGSGNFKTIQQAINAASKSSSKSGRFVIYLKAGTYKENVVVATKMKNIMLVGDGIGRTIITGSRSVGGGATTYNSATLAVDGDGFIGRGLTIRNTAGPQNHQAVALRSGADLSVFYKCSFEGYQDTLYVHSQRQFFRECDIYGTVDFIFGNAAVVLQSCNIYARRPMSKQKITITAQGRSDPNENTGISIHNSRVTAAPDLKAVQKSFQSFLGRPWRKYSRTVFMKTFLDSIIAPPGWLEWSGNFALDTLYYAEYMNTGPGSSTANRVKWRGYRGKIATAEASKFTVGNFIVGNSWLPSTQALDLTAGNHIEARSGDEIARSEKELARSGEEVTDLRNLVKNKLDLVSKLRDLGCQTTDLAKKESDLKNREEERTIHGYSTQHEKYNGLSTVIGRQRKKVFAGNID</sequence>
<dbReference type="Proteomes" id="UP001420932">
    <property type="component" value="Unassembled WGS sequence"/>
</dbReference>
<comment type="catalytic activity">
    <reaction evidence="7">
        <text>[(1-&gt;4)-alpha-D-galacturonosyl methyl ester](n) + n H2O = [(1-&gt;4)-alpha-D-galacturonosyl](n) + n methanol + n H(+)</text>
        <dbReference type="Rhea" id="RHEA:22380"/>
        <dbReference type="Rhea" id="RHEA-COMP:14570"/>
        <dbReference type="Rhea" id="RHEA-COMP:14573"/>
        <dbReference type="ChEBI" id="CHEBI:15377"/>
        <dbReference type="ChEBI" id="CHEBI:15378"/>
        <dbReference type="ChEBI" id="CHEBI:17790"/>
        <dbReference type="ChEBI" id="CHEBI:140522"/>
        <dbReference type="ChEBI" id="CHEBI:140523"/>
        <dbReference type="EC" id="3.1.1.11"/>
    </reaction>
</comment>
<evidence type="ECO:0000256" key="5">
    <source>
        <dbReference type="ARBA" id="ARBA00023085"/>
    </source>
</evidence>
<comment type="caution">
    <text evidence="9">The sequence shown here is derived from an EMBL/GenBank/DDBJ whole genome shotgun (WGS) entry which is preliminary data.</text>
</comment>
<evidence type="ECO:0000256" key="1">
    <source>
        <dbReference type="ARBA" id="ARBA00005184"/>
    </source>
</evidence>
<evidence type="ECO:0000259" key="8">
    <source>
        <dbReference type="SMART" id="SM00856"/>
    </source>
</evidence>
<evidence type="ECO:0000256" key="3">
    <source>
        <dbReference type="ARBA" id="ARBA00007786"/>
    </source>
</evidence>
<feature type="domain" description="Pectinesterase inhibitor" evidence="8">
    <location>
        <begin position="1"/>
        <end position="107"/>
    </location>
</feature>
<dbReference type="GO" id="GO:0030599">
    <property type="term" value="F:pectinesterase activity"/>
    <property type="evidence" value="ECO:0007669"/>
    <property type="project" value="UniProtKB-UniRule"/>
</dbReference>
<dbReference type="InterPro" id="IPR033131">
    <property type="entry name" value="Pectinesterase_Asp_AS"/>
</dbReference>
<comment type="similarity">
    <text evidence="2">In the N-terminal section; belongs to the PMEI family.</text>
</comment>
<evidence type="ECO:0000256" key="4">
    <source>
        <dbReference type="ARBA" id="ARBA00022801"/>
    </source>
</evidence>
<dbReference type="AlphaFoldDB" id="A0AAP0JZV9"/>
<keyword evidence="10" id="KW-1185">Reference proteome</keyword>
<organism evidence="9 10">
    <name type="scientific">Stephania yunnanensis</name>
    <dbReference type="NCBI Taxonomy" id="152371"/>
    <lineage>
        <taxon>Eukaryota</taxon>
        <taxon>Viridiplantae</taxon>
        <taxon>Streptophyta</taxon>
        <taxon>Embryophyta</taxon>
        <taxon>Tracheophyta</taxon>
        <taxon>Spermatophyta</taxon>
        <taxon>Magnoliopsida</taxon>
        <taxon>Ranunculales</taxon>
        <taxon>Menispermaceae</taxon>
        <taxon>Menispermoideae</taxon>
        <taxon>Cissampelideae</taxon>
        <taxon>Stephania</taxon>
    </lineage>
</organism>
<dbReference type="SUPFAM" id="SSF51126">
    <property type="entry name" value="Pectin lyase-like"/>
    <property type="match status" value="1"/>
</dbReference>
<keyword evidence="4 7" id="KW-0378">Hydrolase</keyword>
<dbReference type="GO" id="GO:0042545">
    <property type="term" value="P:cell wall modification"/>
    <property type="evidence" value="ECO:0007669"/>
    <property type="project" value="UniProtKB-UniRule"/>
</dbReference>
<dbReference type="FunFam" id="2.160.20.10:FF:000001">
    <property type="entry name" value="Pectinesterase"/>
    <property type="match status" value="1"/>
</dbReference>
<dbReference type="NCBIfam" id="TIGR01614">
    <property type="entry name" value="PME_inhib"/>
    <property type="match status" value="1"/>
</dbReference>
<dbReference type="SMART" id="SM00856">
    <property type="entry name" value="PMEI"/>
    <property type="match status" value="1"/>
</dbReference>
<dbReference type="GO" id="GO:0045490">
    <property type="term" value="P:pectin catabolic process"/>
    <property type="evidence" value="ECO:0007669"/>
    <property type="project" value="UniProtKB-UniRule"/>
</dbReference>